<dbReference type="InterPro" id="IPR021109">
    <property type="entry name" value="Peptidase_aspartic_dom_sf"/>
</dbReference>
<feature type="coiled-coil region" evidence="1">
    <location>
        <begin position="13"/>
        <end position="40"/>
    </location>
</feature>
<name>A0A5B6V9H1_9ROSI</name>
<keyword evidence="1" id="KW-0175">Coiled coil</keyword>
<evidence type="ECO:0000313" key="4">
    <source>
        <dbReference type="Proteomes" id="UP000325315"/>
    </source>
</evidence>
<reference evidence="4" key="1">
    <citation type="journal article" date="2019" name="Plant Biotechnol. J.">
        <title>Genome sequencing of the Australian wild diploid species Gossypium australe highlights disease resistance and delayed gland morphogenesis.</title>
        <authorList>
            <person name="Cai Y."/>
            <person name="Cai X."/>
            <person name="Wang Q."/>
            <person name="Wang P."/>
            <person name="Zhang Y."/>
            <person name="Cai C."/>
            <person name="Xu Y."/>
            <person name="Wang K."/>
            <person name="Zhou Z."/>
            <person name="Wang C."/>
            <person name="Geng S."/>
            <person name="Li B."/>
            <person name="Dong Q."/>
            <person name="Hou Y."/>
            <person name="Wang H."/>
            <person name="Ai P."/>
            <person name="Liu Z."/>
            <person name="Yi F."/>
            <person name="Sun M."/>
            <person name="An G."/>
            <person name="Cheng J."/>
            <person name="Zhang Y."/>
            <person name="Shi Q."/>
            <person name="Xie Y."/>
            <person name="Shi X."/>
            <person name="Chang Y."/>
            <person name="Huang F."/>
            <person name="Chen Y."/>
            <person name="Hong S."/>
            <person name="Mi L."/>
            <person name="Sun Q."/>
            <person name="Zhang L."/>
            <person name="Zhou B."/>
            <person name="Peng R."/>
            <person name="Zhang X."/>
            <person name="Liu F."/>
        </authorList>
    </citation>
    <scope>NUCLEOTIDE SEQUENCE [LARGE SCALE GENOMIC DNA]</scope>
    <source>
        <strain evidence="4">cv. PA1801</strain>
    </source>
</reference>
<comment type="caution">
    <text evidence="3">The sequence shown here is derived from an EMBL/GenBank/DDBJ whole genome shotgun (WGS) entry which is preliminary data.</text>
</comment>
<keyword evidence="4" id="KW-1185">Reference proteome</keyword>
<accession>A0A5B6V9H1</accession>
<gene>
    <name evidence="3" type="ORF">EPI10_000747</name>
</gene>
<dbReference type="EMBL" id="SMMG02000007">
    <property type="protein sequence ID" value="KAA3465596.1"/>
    <property type="molecule type" value="Genomic_DNA"/>
</dbReference>
<evidence type="ECO:0000313" key="3">
    <source>
        <dbReference type="EMBL" id="KAA3465596.1"/>
    </source>
</evidence>
<feature type="compositionally biased region" description="Polar residues" evidence="2">
    <location>
        <begin position="255"/>
        <end position="276"/>
    </location>
</feature>
<proteinExistence type="predicted"/>
<dbReference type="Gene3D" id="2.40.70.10">
    <property type="entry name" value="Acid Proteases"/>
    <property type="match status" value="1"/>
</dbReference>
<dbReference type="AlphaFoldDB" id="A0A5B6V9H1"/>
<dbReference type="PANTHER" id="PTHR33067">
    <property type="entry name" value="RNA-DIRECTED DNA POLYMERASE-RELATED"/>
    <property type="match status" value="1"/>
</dbReference>
<organism evidence="3 4">
    <name type="scientific">Gossypium australe</name>
    <dbReference type="NCBI Taxonomy" id="47621"/>
    <lineage>
        <taxon>Eukaryota</taxon>
        <taxon>Viridiplantae</taxon>
        <taxon>Streptophyta</taxon>
        <taxon>Embryophyta</taxon>
        <taxon>Tracheophyta</taxon>
        <taxon>Spermatophyta</taxon>
        <taxon>Magnoliopsida</taxon>
        <taxon>eudicotyledons</taxon>
        <taxon>Gunneridae</taxon>
        <taxon>Pentapetalae</taxon>
        <taxon>rosids</taxon>
        <taxon>malvids</taxon>
        <taxon>Malvales</taxon>
        <taxon>Malvaceae</taxon>
        <taxon>Malvoideae</taxon>
        <taxon>Gossypium</taxon>
    </lineage>
</organism>
<dbReference type="Proteomes" id="UP000325315">
    <property type="component" value="Unassembled WGS sequence"/>
</dbReference>
<feature type="region of interest" description="Disordered" evidence="2">
    <location>
        <begin position="255"/>
        <end position="285"/>
    </location>
</feature>
<dbReference type="OrthoDB" id="2919534at2759"/>
<sequence length="375" mass="42613">MLKKFIAVSETRFQNTETALKNQQASIQGIENQLGQLAKQFSERSQESLPCNIETNPKEQLQAITAHDSEGLDEPKVRQENVVEEGKVEVSHNKQKPVITEYQPSVPYPNAMKKDHTDEQFALSQMPDSRKFLKELLTNKRKLDNKSQVELNAVCSAILLSIDNALAELGASINVMPYKMFKQLGLGKLKQTRMSIQLADKTIRIPMGIIEDVLEDFLATARTKIDVGTGELILRVGDETITLQALDSARTSSNKCENINSIDNHSEAPQNYTTEPYTRPHANKEITHEERRLQIDELDEWKTHFKEKLGTHEAKPKQKYVKLKYEPNKFKIGDQVLLNKTDPRIATSDLDTNEEIPFEVLNIFPYGTVEHLTTN</sequence>
<evidence type="ECO:0000256" key="1">
    <source>
        <dbReference type="SAM" id="Coils"/>
    </source>
</evidence>
<protein>
    <submittedName>
        <fullName evidence="3">Integrase, catalytic core</fullName>
    </submittedName>
</protein>
<evidence type="ECO:0000256" key="2">
    <source>
        <dbReference type="SAM" id="MobiDB-lite"/>
    </source>
</evidence>
<dbReference type="PANTHER" id="PTHR33067:SF35">
    <property type="entry name" value="ASPARTIC PEPTIDASE DDI1-TYPE DOMAIN-CONTAINING PROTEIN"/>
    <property type="match status" value="1"/>
</dbReference>